<dbReference type="PANTHER" id="PTHR34990">
    <property type="entry name" value="UDP-2,3-DIACYLGLUCOSAMINE HYDROLASE-RELATED"/>
    <property type="match status" value="1"/>
</dbReference>
<evidence type="ECO:0000256" key="5">
    <source>
        <dbReference type="ARBA" id="ARBA00022723"/>
    </source>
</evidence>
<accession>T1D256</accession>
<evidence type="ECO:0000256" key="6">
    <source>
        <dbReference type="ARBA" id="ARBA00022801"/>
    </source>
</evidence>
<evidence type="ECO:0000256" key="8">
    <source>
        <dbReference type="ARBA" id="ARBA00023136"/>
    </source>
</evidence>
<evidence type="ECO:0000256" key="4">
    <source>
        <dbReference type="ARBA" id="ARBA00022556"/>
    </source>
</evidence>
<proteinExistence type="inferred from homology"/>
<dbReference type="Pfam" id="PF00149">
    <property type="entry name" value="Metallophos"/>
    <property type="match status" value="1"/>
</dbReference>
<reference evidence="11" key="2">
    <citation type="journal article" date="2014" name="ISME J.">
        <title>Microbial stratification in low pH oxic and suboxic macroscopic growths along an acid mine drainage.</title>
        <authorList>
            <person name="Mendez-Garcia C."/>
            <person name="Mesa V."/>
            <person name="Sprenger R.R."/>
            <person name="Richter M."/>
            <person name="Diez M.S."/>
            <person name="Solano J."/>
            <person name="Bargiela R."/>
            <person name="Golyshina O.V."/>
            <person name="Manteca A."/>
            <person name="Ramos J.L."/>
            <person name="Gallego J.R."/>
            <person name="Llorente I."/>
            <person name="Martins Dos Santos V.A."/>
            <person name="Jensen O.N."/>
            <person name="Pelaez A.I."/>
            <person name="Sanchez J."/>
            <person name="Ferrer M."/>
        </authorList>
    </citation>
    <scope>NUCLEOTIDE SEQUENCE</scope>
</reference>
<keyword evidence="1" id="KW-1003">Cell membrane</keyword>
<gene>
    <name evidence="11" type="ORF">B1B_02057</name>
</gene>
<keyword evidence="9" id="KW-0464">Manganese</keyword>
<dbReference type="Gene3D" id="3.60.21.10">
    <property type="match status" value="1"/>
</dbReference>
<reference evidence="11" key="1">
    <citation type="submission" date="2013-08" db="EMBL/GenBank/DDBJ databases">
        <authorList>
            <person name="Mendez C."/>
            <person name="Richter M."/>
            <person name="Ferrer M."/>
            <person name="Sanchez J."/>
        </authorList>
    </citation>
    <scope>NUCLEOTIDE SEQUENCE</scope>
</reference>
<dbReference type="EC" id="3.6.1.-" evidence="11"/>
<evidence type="ECO:0000256" key="7">
    <source>
        <dbReference type="ARBA" id="ARBA00023098"/>
    </source>
</evidence>
<dbReference type="AlphaFoldDB" id="T1D256"/>
<comment type="caution">
    <text evidence="11">The sequence shown here is derived from an EMBL/GenBank/DDBJ whole genome shotgun (WGS) entry which is preliminary data.</text>
</comment>
<dbReference type="NCBIfam" id="NF003743">
    <property type="entry name" value="PRK05340.1"/>
    <property type="match status" value="1"/>
</dbReference>
<evidence type="ECO:0000259" key="10">
    <source>
        <dbReference type="Pfam" id="PF00149"/>
    </source>
</evidence>
<dbReference type="InterPro" id="IPR043461">
    <property type="entry name" value="LpxH-like"/>
</dbReference>
<dbReference type="GO" id="GO:0046872">
    <property type="term" value="F:metal ion binding"/>
    <property type="evidence" value="ECO:0007669"/>
    <property type="project" value="UniProtKB-KW"/>
</dbReference>
<organism evidence="11">
    <name type="scientific">mine drainage metagenome</name>
    <dbReference type="NCBI Taxonomy" id="410659"/>
    <lineage>
        <taxon>unclassified sequences</taxon>
        <taxon>metagenomes</taxon>
        <taxon>ecological metagenomes</taxon>
    </lineage>
</organism>
<sequence length="269" mass="30293">MLTGRAGDRHSRARMLPGIMCLPMALYFISDLHLDPIRPASFPVVERWLDSIQADAQALYILGDLFETWIGDDAMEPAFDPVFDRLHDFKVAGIPVFFMVGNRDFLLGPEAARRGGWTLLVEPAWLDCFGTRVALLHGDRFCTADREYQRFRLEVRNPDWQRAFLSQPIARRRELARMARQASQAHMGRIADAIMDVDPEAIDAFMRETAVTCLVHGHTHRPAIHEWVLDGTARTRIVLGDWHDAGRILRWDADGPALLSTAAPPAGTG</sequence>
<dbReference type="HAMAP" id="MF_00575">
    <property type="entry name" value="LpxH"/>
    <property type="match status" value="1"/>
</dbReference>
<feature type="domain" description="Calcineurin-like phosphoesterase" evidence="10">
    <location>
        <begin position="25"/>
        <end position="222"/>
    </location>
</feature>
<dbReference type="GO" id="GO:0005737">
    <property type="term" value="C:cytoplasm"/>
    <property type="evidence" value="ECO:0007669"/>
    <property type="project" value="InterPro"/>
</dbReference>
<keyword evidence="5" id="KW-0479">Metal-binding</keyword>
<evidence type="ECO:0000256" key="3">
    <source>
        <dbReference type="ARBA" id="ARBA00022519"/>
    </source>
</evidence>
<dbReference type="InterPro" id="IPR029052">
    <property type="entry name" value="Metallo-depent_PP-like"/>
</dbReference>
<dbReference type="SUPFAM" id="SSF56300">
    <property type="entry name" value="Metallo-dependent phosphatases"/>
    <property type="match status" value="1"/>
</dbReference>
<keyword evidence="7" id="KW-0443">Lipid metabolism</keyword>
<dbReference type="EMBL" id="AUZY01001215">
    <property type="protein sequence ID" value="EQD75544.1"/>
    <property type="molecule type" value="Genomic_DNA"/>
</dbReference>
<dbReference type="GO" id="GO:0008758">
    <property type="term" value="F:UDP-2,3-diacylglucosamine hydrolase activity"/>
    <property type="evidence" value="ECO:0007669"/>
    <property type="project" value="TreeGrafter"/>
</dbReference>
<keyword evidence="3" id="KW-0997">Cell inner membrane</keyword>
<evidence type="ECO:0000313" key="11">
    <source>
        <dbReference type="EMBL" id="EQD75544.1"/>
    </source>
</evidence>
<dbReference type="PANTHER" id="PTHR34990:SF1">
    <property type="entry name" value="UDP-2,3-DIACYLGLUCOSAMINE HYDROLASE"/>
    <property type="match status" value="1"/>
</dbReference>
<dbReference type="NCBIfam" id="TIGR01854">
    <property type="entry name" value="lipid_A_lpxH"/>
    <property type="match status" value="1"/>
</dbReference>
<dbReference type="GO" id="GO:0009245">
    <property type="term" value="P:lipid A biosynthetic process"/>
    <property type="evidence" value="ECO:0007669"/>
    <property type="project" value="UniProtKB-KW"/>
</dbReference>
<keyword evidence="2" id="KW-0444">Lipid biosynthesis</keyword>
<protein>
    <submittedName>
        <fullName evidence="11">UDP-2,3-diacylglucosamine hydrolase</fullName>
        <ecNumber evidence="11">3.6.1.-</ecNumber>
    </submittedName>
</protein>
<dbReference type="CDD" id="cd07398">
    <property type="entry name" value="MPP_YbbF-LpxH"/>
    <property type="match status" value="1"/>
</dbReference>
<name>T1D256_9ZZZZ</name>
<keyword evidence="8" id="KW-0472">Membrane</keyword>
<evidence type="ECO:0000256" key="1">
    <source>
        <dbReference type="ARBA" id="ARBA00022475"/>
    </source>
</evidence>
<keyword evidence="4" id="KW-0441">Lipid A biosynthesis</keyword>
<dbReference type="GO" id="GO:0016020">
    <property type="term" value="C:membrane"/>
    <property type="evidence" value="ECO:0007669"/>
    <property type="project" value="GOC"/>
</dbReference>
<evidence type="ECO:0000256" key="9">
    <source>
        <dbReference type="ARBA" id="ARBA00023211"/>
    </source>
</evidence>
<evidence type="ECO:0000256" key="2">
    <source>
        <dbReference type="ARBA" id="ARBA00022516"/>
    </source>
</evidence>
<dbReference type="InterPro" id="IPR010138">
    <property type="entry name" value="UDP-diacylglucosamine_Hdrlase"/>
</dbReference>
<keyword evidence="6 11" id="KW-0378">Hydrolase</keyword>
<dbReference type="InterPro" id="IPR004843">
    <property type="entry name" value="Calcineurin-like_PHP"/>
</dbReference>